<organism evidence="1 2">
    <name type="scientific">Entomophthora muscae</name>
    <dbReference type="NCBI Taxonomy" id="34485"/>
    <lineage>
        <taxon>Eukaryota</taxon>
        <taxon>Fungi</taxon>
        <taxon>Fungi incertae sedis</taxon>
        <taxon>Zoopagomycota</taxon>
        <taxon>Entomophthoromycotina</taxon>
        <taxon>Entomophthoromycetes</taxon>
        <taxon>Entomophthorales</taxon>
        <taxon>Entomophthoraceae</taxon>
        <taxon>Entomophthora</taxon>
    </lineage>
</organism>
<proteinExistence type="predicted"/>
<reference evidence="1" key="1">
    <citation type="submission" date="2022-04" db="EMBL/GenBank/DDBJ databases">
        <title>Genome of the entomopathogenic fungus Entomophthora muscae.</title>
        <authorList>
            <person name="Elya C."/>
            <person name="Lovett B.R."/>
            <person name="Lee E."/>
            <person name="Macias A.M."/>
            <person name="Hajek A.E."/>
            <person name="De Bivort B.L."/>
            <person name="Kasson M.T."/>
            <person name="De Fine Licht H.H."/>
            <person name="Stajich J.E."/>
        </authorList>
    </citation>
    <scope>NUCLEOTIDE SEQUENCE</scope>
    <source>
        <strain evidence="1">Berkeley</strain>
    </source>
</reference>
<protein>
    <submittedName>
        <fullName evidence="1">Uncharacterized protein</fullName>
    </submittedName>
</protein>
<gene>
    <name evidence="1" type="ORF">DSO57_1034277</name>
</gene>
<evidence type="ECO:0000313" key="1">
    <source>
        <dbReference type="EMBL" id="KAJ9079561.1"/>
    </source>
</evidence>
<dbReference type="EMBL" id="QTSX02001703">
    <property type="protein sequence ID" value="KAJ9079561.1"/>
    <property type="molecule type" value="Genomic_DNA"/>
</dbReference>
<sequence>MEPSTSPTSRTCYIPVQNPSQNSTSLDPTSTPAPQRIKKGLGRLWDSLEELAQAAASQLAPAPPNPVMEDSISASTSPPEKLQLSSQDQFPTLPNLIPSQTGYNHNWDQHPSYHCIHNT</sequence>
<keyword evidence="2" id="KW-1185">Reference proteome</keyword>
<accession>A0ACC2TYL9</accession>
<name>A0ACC2TYL9_9FUNG</name>
<evidence type="ECO:0000313" key="2">
    <source>
        <dbReference type="Proteomes" id="UP001165960"/>
    </source>
</evidence>
<comment type="caution">
    <text evidence="1">The sequence shown here is derived from an EMBL/GenBank/DDBJ whole genome shotgun (WGS) entry which is preliminary data.</text>
</comment>
<dbReference type="Proteomes" id="UP001165960">
    <property type="component" value="Unassembled WGS sequence"/>
</dbReference>